<sequence>MEELIREKRKILVVMLSLCVLFYFILTILLPVTYVRRFSVLSLVPDRHVIECYVPGKAIETILSDHLEKSEITYSPQGDGTLVKIETQTAELLGKIEIGIQFIPEDKTELLTKYSDSSDDVAYEILEYTGKSPIPDVYDQAAGGSWGASGAMGVSLLGLVAALVIDSWKTDRIRRKNLQYGALEDMASAYLRWHVQRFVPQERKLWMKQKLKRRILLSDILTAVYILLVSGGFLWPGILIKIWEFIAAMIVALLVTSAATGISKKALIHAVRRIGLSEETAADIWWCMYCLHAFDGRRGEVWSVSDINKAFIMTYMGYPEESYKFAEGIWKRFGWKLTEGECYFMYHLIQQTNCRLLGKAEEEKEHRWEMEKEKNRRPKKALYQKLLKTAESIK</sequence>
<evidence type="ECO:0000313" key="3">
    <source>
        <dbReference type="Proteomes" id="UP000823902"/>
    </source>
</evidence>
<dbReference type="EMBL" id="DWVY01000016">
    <property type="protein sequence ID" value="HJC74064.1"/>
    <property type="molecule type" value="Genomic_DNA"/>
</dbReference>
<feature type="transmembrane region" description="Helical" evidence="1">
    <location>
        <begin position="242"/>
        <end position="263"/>
    </location>
</feature>
<protein>
    <submittedName>
        <fullName evidence="2">Uncharacterized protein</fullName>
    </submittedName>
</protein>
<feature type="transmembrane region" description="Helical" evidence="1">
    <location>
        <begin position="146"/>
        <end position="165"/>
    </location>
</feature>
<keyword evidence="1" id="KW-1133">Transmembrane helix</keyword>
<gene>
    <name evidence="2" type="ORF">H9697_03825</name>
</gene>
<organism evidence="2 3">
    <name type="scientific">Candidatus Mediterraneibacter faecavium</name>
    <dbReference type="NCBI Taxonomy" id="2838668"/>
    <lineage>
        <taxon>Bacteria</taxon>
        <taxon>Bacillati</taxon>
        <taxon>Bacillota</taxon>
        <taxon>Clostridia</taxon>
        <taxon>Lachnospirales</taxon>
        <taxon>Lachnospiraceae</taxon>
        <taxon>Mediterraneibacter</taxon>
    </lineage>
</organism>
<feature type="transmembrane region" description="Helical" evidence="1">
    <location>
        <begin position="215"/>
        <end position="236"/>
    </location>
</feature>
<accession>A0A9D2TL47</accession>
<comment type="caution">
    <text evidence="2">The sequence shown here is derived from an EMBL/GenBank/DDBJ whole genome shotgun (WGS) entry which is preliminary data.</text>
</comment>
<feature type="transmembrane region" description="Helical" evidence="1">
    <location>
        <begin position="12"/>
        <end position="34"/>
    </location>
</feature>
<reference evidence="2" key="2">
    <citation type="submission" date="2021-04" db="EMBL/GenBank/DDBJ databases">
        <authorList>
            <person name="Gilroy R."/>
        </authorList>
    </citation>
    <scope>NUCLEOTIDE SEQUENCE</scope>
    <source>
        <strain evidence="2">CHK196-7946</strain>
    </source>
</reference>
<name>A0A9D2TL47_9FIRM</name>
<keyword evidence="1" id="KW-0472">Membrane</keyword>
<dbReference type="Proteomes" id="UP000823902">
    <property type="component" value="Unassembled WGS sequence"/>
</dbReference>
<reference evidence="2" key="1">
    <citation type="journal article" date="2021" name="PeerJ">
        <title>Extensive microbial diversity within the chicken gut microbiome revealed by metagenomics and culture.</title>
        <authorList>
            <person name="Gilroy R."/>
            <person name="Ravi A."/>
            <person name="Getino M."/>
            <person name="Pursley I."/>
            <person name="Horton D.L."/>
            <person name="Alikhan N.F."/>
            <person name="Baker D."/>
            <person name="Gharbi K."/>
            <person name="Hall N."/>
            <person name="Watson M."/>
            <person name="Adriaenssens E.M."/>
            <person name="Foster-Nyarko E."/>
            <person name="Jarju S."/>
            <person name="Secka A."/>
            <person name="Antonio M."/>
            <person name="Oren A."/>
            <person name="Chaudhuri R.R."/>
            <person name="La Ragione R."/>
            <person name="Hildebrand F."/>
            <person name="Pallen M.J."/>
        </authorList>
    </citation>
    <scope>NUCLEOTIDE SEQUENCE</scope>
    <source>
        <strain evidence="2">CHK196-7946</strain>
    </source>
</reference>
<dbReference type="AlphaFoldDB" id="A0A9D2TL47"/>
<keyword evidence="1" id="KW-0812">Transmembrane</keyword>
<evidence type="ECO:0000256" key="1">
    <source>
        <dbReference type="SAM" id="Phobius"/>
    </source>
</evidence>
<proteinExistence type="predicted"/>
<evidence type="ECO:0000313" key="2">
    <source>
        <dbReference type="EMBL" id="HJC74064.1"/>
    </source>
</evidence>